<keyword evidence="1" id="KW-0472">Membrane</keyword>
<evidence type="ECO:0000313" key="3">
    <source>
        <dbReference type="Proteomes" id="UP000748308"/>
    </source>
</evidence>
<dbReference type="AlphaFoldDB" id="A0A937XDA2"/>
<accession>A0A937XDA2</accession>
<keyword evidence="1" id="KW-0812">Transmembrane</keyword>
<name>A0A937XDA2_UNCEI</name>
<comment type="caution">
    <text evidence="2">The sequence shown here is derived from an EMBL/GenBank/DDBJ whole genome shotgun (WGS) entry which is preliminary data.</text>
</comment>
<feature type="transmembrane region" description="Helical" evidence="1">
    <location>
        <begin position="14"/>
        <end position="33"/>
    </location>
</feature>
<organism evidence="2 3">
    <name type="scientific">Eiseniibacteriota bacterium</name>
    <dbReference type="NCBI Taxonomy" id="2212470"/>
    <lineage>
        <taxon>Bacteria</taxon>
        <taxon>Candidatus Eiseniibacteriota</taxon>
    </lineage>
</organism>
<proteinExistence type="predicted"/>
<dbReference type="EMBL" id="VGIY01000504">
    <property type="protein sequence ID" value="MBM3318829.1"/>
    <property type="molecule type" value="Genomic_DNA"/>
</dbReference>
<evidence type="ECO:0000256" key="1">
    <source>
        <dbReference type="SAM" id="Phobius"/>
    </source>
</evidence>
<sequence>MSATAALPRALRPAAALVPGGLLALLVFILLLFSGGGGREAGLGAWPFLALCAWAAAVMASESAFGPHMLHEPLVAGA</sequence>
<protein>
    <submittedName>
        <fullName evidence="2">Uncharacterized protein</fullName>
    </submittedName>
</protein>
<dbReference type="Proteomes" id="UP000748308">
    <property type="component" value="Unassembled WGS sequence"/>
</dbReference>
<gene>
    <name evidence="2" type="ORF">FJY75_13350</name>
</gene>
<feature type="non-terminal residue" evidence="2">
    <location>
        <position position="78"/>
    </location>
</feature>
<keyword evidence="1" id="KW-1133">Transmembrane helix</keyword>
<evidence type="ECO:0000313" key="2">
    <source>
        <dbReference type="EMBL" id="MBM3318829.1"/>
    </source>
</evidence>
<feature type="transmembrane region" description="Helical" evidence="1">
    <location>
        <begin position="45"/>
        <end position="65"/>
    </location>
</feature>
<reference evidence="2" key="1">
    <citation type="submission" date="2019-03" db="EMBL/GenBank/DDBJ databases">
        <title>Lake Tanganyika Metagenome-Assembled Genomes (MAGs).</title>
        <authorList>
            <person name="Tran P."/>
        </authorList>
    </citation>
    <scope>NUCLEOTIDE SEQUENCE</scope>
    <source>
        <strain evidence="2">M_DeepCast_400m_m2_100</strain>
    </source>
</reference>